<dbReference type="GO" id="GO:0003824">
    <property type="term" value="F:catalytic activity"/>
    <property type="evidence" value="ECO:0007669"/>
    <property type="project" value="InterPro"/>
</dbReference>
<proteinExistence type="predicted"/>
<evidence type="ECO:0000256" key="4">
    <source>
        <dbReference type="ARBA" id="ARBA00023014"/>
    </source>
</evidence>
<dbReference type="SUPFAM" id="SSF48150">
    <property type="entry name" value="DNA-glycosylase"/>
    <property type="match status" value="1"/>
</dbReference>
<dbReference type="GO" id="GO:0051539">
    <property type="term" value="F:4 iron, 4 sulfur cluster binding"/>
    <property type="evidence" value="ECO:0007669"/>
    <property type="project" value="UniProtKB-KW"/>
</dbReference>
<evidence type="ECO:0000313" key="6">
    <source>
        <dbReference type="EMBL" id="EOL42262.1"/>
    </source>
</evidence>
<evidence type="ECO:0000313" key="7">
    <source>
        <dbReference type="Proteomes" id="UP000013785"/>
    </source>
</evidence>
<evidence type="ECO:0000256" key="2">
    <source>
        <dbReference type="ARBA" id="ARBA00022723"/>
    </source>
</evidence>
<dbReference type="Gene3D" id="1.10.340.30">
    <property type="entry name" value="Hypothetical protein, domain 2"/>
    <property type="match status" value="1"/>
</dbReference>
<evidence type="ECO:0000256" key="3">
    <source>
        <dbReference type="ARBA" id="ARBA00023004"/>
    </source>
</evidence>
<gene>
    <name evidence="6" type="ORF">UC3_02613</name>
</gene>
<dbReference type="GO" id="GO:0046872">
    <property type="term" value="F:metal ion binding"/>
    <property type="evidence" value="ECO:0007669"/>
    <property type="project" value="UniProtKB-KW"/>
</dbReference>
<dbReference type="eggNOG" id="COG2231">
    <property type="taxonomic scope" value="Bacteria"/>
</dbReference>
<keyword evidence="3" id="KW-0408">Iron</keyword>
<dbReference type="PANTHER" id="PTHR10359">
    <property type="entry name" value="A/G-SPECIFIC ADENINE GLYCOSYLASE/ENDONUCLEASE III"/>
    <property type="match status" value="1"/>
</dbReference>
<protein>
    <recommendedName>
        <fullName evidence="5">HhH-GPD domain-containing protein</fullName>
    </recommendedName>
</protein>
<sequence length="216" mass="25572">MKKIRNIEELYELLSKTMDHSTWWDTENPWEIVVGSILVQNTNWKNVDYSLTNIRNKIGFFPEKLAETDQQIIQELIRPSGFYKNKSRAIKEIFAWFQSYNYDISIIQEKELTVLRKELLSIYGIGHETADVLLVFIFKKVMFIADKYAQRIFNHLGISEKLTYLKLQELIELPDNFTNQQAQNFHGWLVDYGQMYLKSEADWQTGALSNFKLVQE</sequence>
<dbReference type="CDD" id="cd00056">
    <property type="entry name" value="ENDO3c"/>
    <property type="match status" value="1"/>
</dbReference>
<dbReference type="AlphaFoldDB" id="R3W3M5"/>
<dbReference type="PIRSF" id="PIRSF001435">
    <property type="entry name" value="Nth"/>
    <property type="match status" value="1"/>
</dbReference>
<dbReference type="GO" id="GO:0006284">
    <property type="term" value="P:base-excision repair"/>
    <property type="evidence" value="ECO:0007669"/>
    <property type="project" value="InterPro"/>
</dbReference>
<organism evidence="6 7">
    <name type="scientific">Enterococcus phoeniculicola ATCC BAA-412</name>
    <dbReference type="NCBI Taxonomy" id="1158610"/>
    <lineage>
        <taxon>Bacteria</taxon>
        <taxon>Bacillati</taxon>
        <taxon>Bacillota</taxon>
        <taxon>Bacilli</taxon>
        <taxon>Lactobacillales</taxon>
        <taxon>Enterococcaceae</taxon>
        <taxon>Enterococcus</taxon>
    </lineage>
</organism>
<dbReference type="EMBL" id="AJAT01000017">
    <property type="protein sequence ID" value="EOL42262.1"/>
    <property type="molecule type" value="Genomic_DNA"/>
</dbReference>
<feature type="domain" description="HhH-GPD" evidence="5">
    <location>
        <begin position="38"/>
        <end position="195"/>
    </location>
</feature>
<dbReference type="PANTHER" id="PTHR10359:SF19">
    <property type="entry name" value="DNA REPAIR GLYCOSYLASE MJ1434-RELATED"/>
    <property type="match status" value="1"/>
</dbReference>
<keyword evidence="1" id="KW-0004">4Fe-4S</keyword>
<keyword evidence="2" id="KW-0479">Metal-binding</keyword>
<name>R3W3M5_9ENTE</name>
<dbReference type="RefSeq" id="WP_010769250.1">
    <property type="nucleotide sequence ID" value="NZ_ASWE01000001.1"/>
</dbReference>
<dbReference type="SMART" id="SM00478">
    <property type="entry name" value="ENDO3c"/>
    <property type="match status" value="1"/>
</dbReference>
<accession>R3W3M5</accession>
<keyword evidence="4" id="KW-0411">Iron-sulfur</keyword>
<dbReference type="InterPro" id="IPR011257">
    <property type="entry name" value="DNA_glycosylase"/>
</dbReference>
<evidence type="ECO:0000259" key="5">
    <source>
        <dbReference type="SMART" id="SM00478"/>
    </source>
</evidence>
<dbReference type="InterPro" id="IPR003265">
    <property type="entry name" value="HhH-GPD_domain"/>
</dbReference>
<dbReference type="Proteomes" id="UP000013785">
    <property type="component" value="Unassembled WGS sequence"/>
</dbReference>
<evidence type="ECO:0000256" key="1">
    <source>
        <dbReference type="ARBA" id="ARBA00022485"/>
    </source>
</evidence>
<reference evidence="6 7" key="1">
    <citation type="submission" date="2013-02" db="EMBL/GenBank/DDBJ databases">
        <title>The Genome Sequence of Enterococcus phoeniculicola BAA-412.</title>
        <authorList>
            <consortium name="The Broad Institute Genome Sequencing Platform"/>
            <consortium name="The Broad Institute Genome Sequencing Center for Infectious Disease"/>
            <person name="Earl A.M."/>
            <person name="Gilmore M.S."/>
            <person name="Lebreton F."/>
            <person name="Walker B."/>
            <person name="Young S.K."/>
            <person name="Zeng Q."/>
            <person name="Gargeya S."/>
            <person name="Fitzgerald M."/>
            <person name="Haas B."/>
            <person name="Abouelleil A."/>
            <person name="Alvarado L."/>
            <person name="Arachchi H.M."/>
            <person name="Berlin A.M."/>
            <person name="Chapman S.B."/>
            <person name="Dewar J."/>
            <person name="Goldberg J."/>
            <person name="Griggs A."/>
            <person name="Gujja S."/>
            <person name="Hansen M."/>
            <person name="Howarth C."/>
            <person name="Imamovic A."/>
            <person name="Larimer J."/>
            <person name="McCowan C."/>
            <person name="Murphy C."/>
            <person name="Neiman D."/>
            <person name="Pearson M."/>
            <person name="Priest M."/>
            <person name="Roberts A."/>
            <person name="Saif S."/>
            <person name="Shea T."/>
            <person name="Sisk P."/>
            <person name="Sykes S."/>
            <person name="Wortman J."/>
            <person name="Nusbaum C."/>
            <person name="Birren B."/>
        </authorList>
    </citation>
    <scope>NUCLEOTIDE SEQUENCE [LARGE SCALE GENOMIC DNA]</scope>
    <source>
        <strain evidence="6 7">ATCC BAA-412</strain>
    </source>
</reference>
<comment type="caution">
    <text evidence="6">The sequence shown here is derived from an EMBL/GenBank/DDBJ whole genome shotgun (WGS) entry which is preliminary data.</text>
</comment>
<dbReference type="STRING" id="154621.RV11_GL001682"/>
<keyword evidence="7" id="KW-1185">Reference proteome</keyword>
<dbReference type="HOGENOM" id="CLU_012862_6_0_9"/>
<dbReference type="PATRIC" id="fig|1158610.3.peg.2595"/>
<dbReference type="Pfam" id="PF00730">
    <property type="entry name" value="HhH-GPD"/>
    <property type="match status" value="1"/>
</dbReference>